<evidence type="ECO:0000313" key="1">
    <source>
        <dbReference type="EMBL" id="QUJ76162.1"/>
    </source>
</evidence>
<dbReference type="EMBL" id="CP073581">
    <property type="protein sequence ID" value="QUJ76162.1"/>
    <property type="molecule type" value="Genomic_DNA"/>
</dbReference>
<reference evidence="1" key="1">
    <citation type="submission" date="2021-04" db="EMBL/GenBank/DDBJ databases">
        <title>Complete genome sequence for Sulfitobacter sp. strain JK7-1.</title>
        <authorList>
            <person name="Park S.-J."/>
        </authorList>
    </citation>
    <scope>NUCLEOTIDE SEQUENCE</scope>
    <source>
        <strain evidence="1">JK7-1</strain>
    </source>
</reference>
<keyword evidence="2" id="KW-1185">Reference proteome</keyword>
<sequence length="498" mass="55388">MLDVLISISFSIVLIWIVFRWISRSEMPPAETADPPHEEAAILFREGVVEHASPLAARAFPLIPGHQEWGDLREIFQDRFPGFPATQDEVTSDPIYLTGGPHAAGEAATIERVGKSIRLTLTVPHTGAEDLPPEILEELSTLRLLAAVDPCAAWCVDASGDVVWSNPAHDALRAAMRDPPEDPLVPLIPADADLSARHCIALSGSADPIWLQLERHEKQNGALFVASNETRVVTAEEARRDFVQTLSKTFAHLPTGLAIFNRSRRLMLFNPALADLTGLPIEFLGPRPTIDTFFDTLRERRQMPEPKDYIGWRQRVNDMVSAAQSEGFEETWVLESGQTLRVKGQPYPDGALAFLIEDISAEVSLTRNFRTELELGQNLLDTFEDAIAVFSQAGLLTFSNLAYDRMWGFDGALSFADVTIHDAVDLWRAQTENRVNWQRLRETVLTFGERDGFDLTVKRTGAPERQCRVTPLSAEATLVRFCTPPSVPALPVPLQMHE</sequence>
<dbReference type="Pfam" id="PF12860">
    <property type="entry name" value="PAS_7"/>
    <property type="match status" value="1"/>
</dbReference>
<name>A0A975JCW6_9RHOB</name>
<dbReference type="Proteomes" id="UP000683291">
    <property type="component" value="Chromosome 1"/>
</dbReference>
<dbReference type="InterPro" id="IPR035965">
    <property type="entry name" value="PAS-like_dom_sf"/>
</dbReference>
<dbReference type="SUPFAM" id="SSF55785">
    <property type="entry name" value="PYP-like sensor domain (PAS domain)"/>
    <property type="match status" value="1"/>
</dbReference>
<accession>A0A975JCW6</accession>
<proteinExistence type="predicted"/>
<dbReference type="AlphaFoldDB" id="A0A975JCW6"/>
<protein>
    <submittedName>
        <fullName evidence="1">PAS-domain containing protein</fullName>
    </submittedName>
</protein>
<dbReference type="Gene3D" id="3.30.450.20">
    <property type="entry name" value="PAS domain"/>
    <property type="match status" value="1"/>
</dbReference>
<dbReference type="KEGG" id="sual:KDD17_14805"/>
<dbReference type="RefSeq" id="WP_212704360.1">
    <property type="nucleotide sequence ID" value="NZ_CP073581.1"/>
</dbReference>
<organism evidence="1 2">
    <name type="scientific">Sulfitobacter albidus</name>
    <dbReference type="NCBI Taxonomy" id="2829501"/>
    <lineage>
        <taxon>Bacteria</taxon>
        <taxon>Pseudomonadati</taxon>
        <taxon>Pseudomonadota</taxon>
        <taxon>Alphaproteobacteria</taxon>
        <taxon>Rhodobacterales</taxon>
        <taxon>Roseobacteraceae</taxon>
        <taxon>Sulfitobacter</taxon>
    </lineage>
</organism>
<gene>
    <name evidence="1" type="ORF">KDD17_14805</name>
</gene>
<evidence type="ECO:0000313" key="2">
    <source>
        <dbReference type="Proteomes" id="UP000683291"/>
    </source>
</evidence>